<comment type="function">
    <text evidence="17">Catalyzes the dephosphorylation of undecaprenyl diphosphate (UPP). Confers resistance to bacitracin.</text>
</comment>
<keyword evidence="19" id="KW-1185">Reference proteome</keyword>
<evidence type="ECO:0000256" key="10">
    <source>
        <dbReference type="ARBA" id="ARBA00022989"/>
    </source>
</evidence>
<keyword evidence="13 17" id="KW-0961">Cell wall biogenesis/degradation</keyword>
<keyword evidence="6 17" id="KW-0812">Transmembrane</keyword>
<dbReference type="Proteomes" id="UP000290649">
    <property type="component" value="Unassembled WGS sequence"/>
</dbReference>
<dbReference type="HAMAP" id="MF_01006">
    <property type="entry name" value="Undec_diphosphatase"/>
    <property type="match status" value="1"/>
</dbReference>
<sequence length="276" mass="30615">MNWIEALILGVVQGLSEFLPISSSAHLIIVQKILGIHVEGNQLEFEVLLHFASLLAVTIYFRKDLSDIVKGFFSYLLSRQNEKKVHFHFGWLLILSTGVTAVLGKLFEDVLGNNMTNTTTIGASLIVTGLFLILIEHGVKPGKRTAGQMTWRDGVIIGFGQALAVLPGISRAGSTLVTALWCGLDKQTAVRYSFLLSIPLIVGISIVEIPEMSPLFFNEYFFETTIAFIASFLFAIVGIKWLISMVNRTKLSYFAVYCIILGVIVWIFIQDVQIVI</sequence>
<evidence type="ECO:0000256" key="11">
    <source>
        <dbReference type="ARBA" id="ARBA00023136"/>
    </source>
</evidence>
<evidence type="ECO:0000256" key="7">
    <source>
        <dbReference type="ARBA" id="ARBA00022801"/>
    </source>
</evidence>
<evidence type="ECO:0000256" key="9">
    <source>
        <dbReference type="ARBA" id="ARBA00022984"/>
    </source>
</evidence>
<evidence type="ECO:0000313" key="18">
    <source>
        <dbReference type="EMBL" id="RXI99439.1"/>
    </source>
</evidence>
<protein>
    <recommendedName>
        <fullName evidence="4 17">Undecaprenyl-diphosphatase</fullName>
        <ecNumber evidence="3 17">3.6.1.27</ecNumber>
    </recommendedName>
    <alternativeName>
        <fullName evidence="15 17">Bacitracin resistance protein</fullName>
    </alternativeName>
    <alternativeName>
        <fullName evidence="14 17">Undecaprenyl pyrophosphate phosphatase</fullName>
    </alternativeName>
</protein>
<dbReference type="RefSeq" id="WP_129078949.1">
    <property type="nucleotide sequence ID" value="NZ_QOUX01000045.1"/>
</dbReference>
<evidence type="ECO:0000256" key="4">
    <source>
        <dbReference type="ARBA" id="ARBA00021581"/>
    </source>
</evidence>
<dbReference type="GO" id="GO:0071555">
    <property type="term" value="P:cell wall organization"/>
    <property type="evidence" value="ECO:0007669"/>
    <property type="project" value="UniProtKB-KW"/>
</dbReference>
<evidence type="ECO:0000313" key="19">
    <source>
        <dbReference type="Proteomes" id="UP000290649"/>
    </source>
</evidence>
<dbReference type="OrthoDB" id="9808289at2"/>
<feature type="transmembrane region" description="Helical" evidence="17">
    <location>
        <begin position="220"/>
        <end position="239"/>
    </location>
</feature>
<evidence type="ECO:0000256" key="16">
    <source>
        <dbReference type="ARBA" id="ARBA00047594"/>
    </source>
</evidence>
<dbReference type="GO" id="GO:0046677">
    <property type="term" value="P:response to antibiotic"/>
    <property type="evidence" value="ECO:0007669"/>
    <property type="project" value="UniProtKB-UniRule"/>
</dbReference>
<dbReference type="GO" id="GO:0009252">
    <property type="term" value="P:peptidoglycan biosynthetic process"/>
    <property type="evidence" value="ECO:0007669"/>
    <property type="project" value="UniProtKB-KW"/>
</dbReference>
<dbReference type="GO" id="GO:0008360">
    <property type="term" value="P:regulation of cell shape"/>
    <property type="evidence" value="ECO:0007669"/>
    <property type="project" value="UniProtKB-KW"/>
</dbReference>
<evidence type="ECO:0000256" key="12">
    <source>
        <dbReference type="ARBA" id="ARBA00023251"/>
    </source>
</evidence>
<dbReference type="NCBIfam" id="TIGR00753">
    <property type="entry name" value="undec_PP_bacA"/>
    <property type="match status" value="1"/>
</dbReference>
<reference evidence="18 19" key="1">
    <citation type="journal article" date="2019" name="Int. J. Syst. Evol. Microbiol.">
        <title>Anaerobacillus alkaliphilus sp. nov., a novel alkaliphilic and moderately halophilic bacterium.</title>
        <authorList>
            <person name="Borsodi A.K."/>
            <person name="Aszalos J.M."/>
            <person name="Bihari P."/>
            <person name="Nagy I."/>
            <person name="Schumann P."/>
            <person name="Sproer C."/>
            <person name="Kovacs A.L."/>
            <person name="Boka K."/>
            <person name="Dobosy P."/>
            <person name="Ovari M."/>
            <person name="Szili-Kovacs T."/>
            <person name="Toth E."/>
        </authorList>
    </citation>
    <scope>NUCLEOTIDE SEQUENCE [LARGE SCALE GENOMIC DNA]</scope>
    <source>
        <strain evidence="18 19">B16-10</strain>
    </source>
</reference>
<evidence type="ECO:0000256" key="1">
    <source>
        <dbReference type="ARBA" id="ARBA00004651"/>
    </source>
</evidence>
<keyword evidence="7 17" id="KW-0378">Hydrolase</keyword>
<dbReference type="GO" id="GO:0005886">
    <property type="term" value="C:plasma membrane"/>
    <property type="evidence" value="ECO:0007669"/>
    <property type="project" value="UniProtKB-SubCell"/>
</dbReference>
<comment type="catalytic activity">
    <reaction evidence="16 17">
        <text>di-trans,octa-cis-undecaprenyl diphosphate + H2O = di-trans,octa-cis-undecaprenyl phosphate + phosphate + H(+)</text>
        <dbReference type="Rhea" id="RHEA:28094"/>
        <dbReference type="ChEBI" id="CHEBI:15377"/>
        <dbReference type="ChEBI" id="CHEBI:15378"/>
        <dbReference type="ChEBI" id="CHEBI:43474"/>
        <dbReference type="ChEBI" id="CHEBI:58405"/>
        <dbReference type="ChEBI" id="CHEBI:60392"/>
        <dbReference type="EC" id="3.6.1.27"/>
    </reaction>
</comment>
<evidence type="ECO:0000256" key="8">
    <source>
        <dbReference type="ARBA" id="ARBA00022960"/>
    </source>
</evidence>
<proteinExistence type="inferred from homology"/>
<dbReference type="InterPro" id="IPR003824">
    <property type="entry name" value="UppP"/>
</dbReference>
<organism evidence="18 19">
    <name type="scientific">Anaerobacillus alkaliphilus</name>
    <dbReference type="NCBI Taxonomy" id="1548597"/>
    <lineage>
        <taxon>Bacteria</taxon>
        <taxon>Bacillati</taxon>
        <taxon>Bacillota</taxon>
        <taxon>Bacilli</taxon>
        <taxon>Bacillales</taxon>
        <taxon>Bacillaceae</taxon>
        <taxon>Anaerobacillus</taxon>
    </lineage>
</organism>
<dbReference type="PANTHER" id="PTHR30622:SF2">
    <property type="entry name" value="UNDECAPRENYL-DIPHOSPHATASE"/>
    <property type="match status" value="1"/>
</dbReference>
<evidence type="ECO:0000256" key="17">
    <source>
        <dbReference type="HAMAP-Rule" id="MF_01006"/>
    </source>
</evidence>
<feature type="transmembrane region" description="Helical" evidence="17">
    <location>
        <begin position="189"/>
        <end position="208"/>
    </location>
</feature>
<accession>A0A4Q0VS80</accession>
<feature type="transmembrane region" description="Helical" evidence="17">
    <location>
        <begin position="85"/>
        <end position="107"/>
    </location>
</feature>
<keyword evidence="5 17" id="KW-1003">Cell membrane</keyword>
<evidence type="ECO:0000256" key="13">
    <source>
        <dbReference type="ARBA" id="ARBA00023316"/>
    </source>
</evidence>
<evidence type="ECO:0000256" key="15">
    <source>
        <dbReference type="ARBA" id="ARBA00032932"/>
    </source>
</evidence>
<keyword evidence="8 17" id="KW-0133">Cell shape</keyword>
<comment type="miscellaneous">
    <text evidence="17">Bacitracin is thought to be involved in the inhibition of peptidoglycan synthesis by sequestering undecaprenyl diphosphate, thereby reducing the pool of lipid carrier available.</text>
</comment>
<evidence type="ECO:0000256" key="2">
    <source>
        <dbReference type="ARBA" id="ARBA00010621"/>
    </source>
</evidence>
<keyword evidence="12 17" id="KW-0046">Antibiotic resistance</keyword>
<gene>
    <name evidence="17 18" type="primary">uppP</name>
    <name evidence="18" type="ORF">DS745_14545</name>
</gene>
<evidence type="ECO:0000256" key="5">
    <source>
        <dbReference type="ARBA" id="ARBA00022475"/>
    </source>
</evidence>
<comment type="subcellular location">
    <subcellularLocation>
        <location evidence="1 17">Cell membrane</location>
        <topology evidence="1 17">Multi-pass membrane protein</topology>
    </subcellularLocation>
</comment>
<dbReference type="Pfam" id="PF02673">
    <property type="entry name" value="BacA"/>
    <property type="match status" value="1"/>
</dbReference>
<evidence type="ECO:0000256" key="6">
    <source>
        <dbReference type="ARBA" id="ARBA00022692"/>
    </source>
</evidence>
<keyword evidence="9 17" id="KW-0573">Peptidoglycan synthesis</keyword>
<dbReference type="GO" id="GO:0050380">
    <property type="term" value="F:undecaprenyl-diphosphatase activity"/>
    <property type="evidence" value="ECO:0007669"/>
    <property type="project" value="UniProtKB-UniRule"/>
</dbReference>
<dbReference type="EC" id="3.6.1.27" evidence="3 17"/>
<dbReference type="PANTHER" id="PTHR30622">
    <property type="entry name" value="UNDECAPRENYL-DIPHOSPHATASE"/>
    <property type="match status" value="1"/>
</dbReference>
<evidence type="ECO:0000256" key="14">
    <source>
        <dbReference type="ARBA" id="ARBA00032707"/>
    </source>
</evidence>
<name>A0A4Q0VS80_9BACI</name>
<feature type="transmembrane region" description="Helical" evidence="17">
    <location>
        <begin position="119"/>
        <end position="139"/>
    </location>
</feature>
<comment type="similarity">
    <text evidence="2 17">Belongs to the UppP family.</text>
</comment>
<dbReference type="AlphaFoldDB" id="A0A4Q0VS80"/>
<dbReference type="EMBL" id="QOUX01000045">
    <property type="protein sequence ID" value="RXI99439.1"/>
    <property type="molecule type" value="Genomic_DNA"/>
</dbReference>
<keyword evidence="11 17" id="KW-0472">Membrane</keyword>
<feature type="transmembrane region" description="Helical" evidence="17">
    <location>
        <begin position="251"/>
        <end position="269"/>
    </location>
</feature>
<comment type="caution">
    <text evidence="18">The sequence shown here is derived from an EMBL/GenBank/DDBJ whole genome shotgun (WGS) entry which is preliminary data.</text>
</comment>
<keyword evidence="10 17" id="KW-1133">Transmembrane helix</keyword>
<evidence type="ECO:0000256" key="3">
    <source>
        <dbReference type="ARBA" id="ARBA00012374"/>
    </source>
</evidence>